<dbReference type="Proteomes" id="UP001339911">
    <property type="component" value="Unassembled WGS sequence"/>
</dbReference>
<proteinExistence type="predicted"/>
<evidence type="ECO:0000256" key="1">
    <source>
        <dbReference type="ARBA" id="ARBA00004651"/>
    </source>
</evidence>
<dbReference type="PANTHER" id="PTHR33908:SF11">
    <property type="entry name" value="MEMBRANE PROTEIN"/>
    <property type="match status" value="1"/>
</dbReference>
<evidence type="ECO:0000256" key="8">
    <source>
        <dbReference type="SAM" id="Phobius"/>
    </source>
</evidence>
<evidence type="ECO:0000313" key="10">
    <source>
        <dbReference type="Proteomes" id="UP001339911"/>
    </source>
</evidence>
<dbReference type="InterPro" id="IPR050297">
    <property type="entry name" value="LipidA_mod_glycosyltrf_83"/>
</dbReference>
<feature type="transmembrane region" description="Helical" evidence="8">
    <location>
        <begin position="377"/>
        <end position="397"/>
    </location>
</feature>
<evidence type="ECO:0000313" key="9">
    <source>
        <dbReference type="EMBL" id="MEE6310037.1"/>
    </source>
</evidence>
<evidence type="ECO:0000256" key="7">
    <source>
        <dbReference type="ARBA" id="ARBA00023136"/>
    </source>
</evidence>
<gene>
    <name evidence="9" type="ORF">V1634_24695</name>
</gene>
<keyword evidence="3" id="KW-0328">Glycosyltransferase</keyword>
<dbReference type="PANTHER" id="PTHR33908">
    <property type="entry name" value="MANNOSYLTRANSFERASE YKCB-RELATED"/>
    <property type="match status" value="1"/>
</dbReference>
<comment type="caution">
    <text evidence="9">The sequence shown here is derived from an EMBL/GenBank/DDBJ whole genome shotgun (WGS) entry which is preliminary data.</text>
</comment>
<protein>
    <recommendedName>
        <fullName evidence="11">Glycosyltransferase RgtA/B/C/D-like domain-containing protein</fullName>
    </recommendedName>
</protein>
<feature type="transmembrane region" description="Helical" evidence="8">
    <location>
        <begin position="188"/>
        <end position="204"/>
    </location>
</feature>
<evidence type="ECO:0000256" key="4">
    <source>
        <dbReference type="ARBA" id="ARBA00022679"/>
    </source>
</evidence>
<dbReference type="EMBL" id="JAZGQL010000020">
    <property type="protein sequence ID" value="MEE6310037.1"/>
    <property type="molecule type" value="Genomic_DNA"/>
</dbReference>
<keyword evidence="7 8" id="KW-0472">Membrane</keyword>
<accession>A0ABU7SKF4</accession>
<feature type="transmembrane region" description="Helical" evidence="8">
    <location>
        <begin position="211"/>
        <end position="232"/>
    </location>
</feature>
<name>A0ABU7SKF4_9ACTN</name>
<comment type="subcellular location">
    <subcellularLocation>
        <location evidence="1">Cell membrane</location>
        <topology evidence="1">Multi-pass membrane protein</topology>
    </subcellularLocation>
</comment>
<evidence type="ECO:0000256" key="6">
    <source>
        <dbReference type="ARBA" id="ARBA00022989"/>
    </source>
</evidence>
<evidence type="ECO:0000256" key="5">
    <source>
        <dbReference type="ARBA" id="ARBA00022692"/>
    </source>
</evidence>
<evidence type="ECO:0000256" key="3">
    <source>
        <dbReference type="ARBA" id="ARBA00022676"/>
    </source>
</evidence>
<feature type="transmembrane region" description="Helical" evidence="8">
    <location>
        <begin position="111"/>
        <end position="128"/>
    </location>
</feature>
<feature type="transmembrane region" description="Helical" evidence="8">
    <location>
        <begin position="167"/>
        <end position="182"/>
    </location>
</feature>
<feature type="transmembrane region" description="Helical" evidence="8">
    <location>
        <begin position="87"/>
        <end position="106"/>
    </location>
</feature>
<feature type="transmembrane region" description="Helical" evidence="8">
    <location>
        <begin position="314"/>
        <end position="334"/>
    </location>
</feature>
<sequence>MPLRLPRPGRYGLLAAALGALGVLWRIWLTVAGTPPTNSDEATMGLAALHIAQGRDLPVFFYGQHYMGTVEAYLAAPLVALAGPSVTALRIPTLLLYALFLVLMYLLVRRVFTAGLAVLTVGLLALGSDRIVKNQLIAGGGYPETAPMVAGLLLLGYLLATRATTRWYAFAGWGALFGLVAWNHWLPAPYLLGALMVLGTARVLTRRTAGLVGAGLLVGVLPLIVGNVQAGWADNSLAVFLRLNGAGTDAGLWDRIVGGAWLGLPLGMGLCEPSYCAGWSLWWGPVVLLLLTAALLLAVRRLRTPATLDPVDRTRAVTWLVLAAAGLLSVLSYVRSPAAADSPVESARYLSVLLVSLPVALWPLYRLVRAGGRPAIPAALPIAALALTMLAATVSLVDTVDEYRAERAERSEVLAVLRERGLSQVHGGYWTCNWITYLSAERTTCGVVDDRLDRGLNRYPGYWHPQPQAVLTPIGSPLDAELARRMPGSTPERVAGYHLYPPLPAG</sequence>
<dbReference type="RefSeq" id="WP_331210258.1">
    <property type="nucleotide sequence ID" value="NZ_JAZGQL010000020.1"/>
</dbReference>
<reference evidence="9 10" key="1">
    <citation type="submission" date="2024-01" db="EMBL/GenBank/DDBJ databases">
        <title>Genome insights into Plantactinospora veratri sp. nov.</title>
        <authorList>
            <person name="Wang L."/>
        </authorList>
    </citation>
    <scope>NUCLEOTIDE SEQUENCE [LARGE SCALE GENOMIC DNA]</scope>
    <source>
        <strain evidence="9 10">NEAU-FHS4</strain>
    </source>
</reference>
<organism evidence="9 10">
    <name type="scientific">Plantactinospora veratri</name>
    <dbReference type="NCBI Taxonomy" id="1436122"/>
    <lineage>
        <taxon>Bacteria</taxon>
        <taxon>Bacillati</taxon>
        <taxon>Actinomycetota</taxon>
        <taxon>Actinomycetes</taxon>
        <taxon>Micromonosporales</taxon>
        <taxon>Micromonosporaceae</taxon>
        <taxon>Plantactinospora</taxon>
    </lineage>
</organism>
<keyword evidence="2" id="KW-1003">Cell membrane</keyword>
<evidence type="ECO:0000256" key="2">
    <source>
        <dbReference type="ARBA" id="ARBA00022475"/>
    </source>
</evidence>
<keyword evidence="6 8" id="KW-1133">Transmembrane helix</keyword>
<feature type="transmembrane region" description="Helical" evidence="8">
    <location>
        <begin position="282"/>
        <end position="302"/>
    </location>
</feature>
<evidence type="ECO:0008006" key="11">
    <source>
        <dbReference type="Google" id="ProtNLM"/>
    </source>
</evidence>
<keyword evidence="10" id="KW-1185">Reference proteome</keyword>
<feature type="transmembrane region" description="Helical" evidence="8">
    <location>
        <begin position="346"/>
        <end position="365"/>
    </location>
</feature>
<keyword evidence="5 8" id="KW-0812">Transmembrane</keyword>
<keyword evidence="4" id="KW-0808">Transferase</keyword>
<feature type="transmembrane region" description="Helical" evidence="8">
    <location>
        <begin position="140"/>
        <end position="160"/>
    </location>
</feature>